<dbReference type="AlphaFoldDB" id="A0A7X3CLT5"/>
<comment type="caution">
    <text evidence="1">The sequence shown here is derived from an EMBL/GenBank/DDBJ whole genome shotgun (WGS) entry which is preliminary data.</text>
</comment>
<proteinExistence type="predicted"/>
<organism evidence="1 2">
    <name type="scientific">Paenibacillus woosongensis</name>
    <dbReference type="NCBI Taxonomy" id="307580"/>
    <lineage>
        <taxon>Bacteria</taxon>
        <taxon>Bacillati</taxon>
        <taxon>Bacillota</taxon>
        <taxon>Bacilli</taxon>
        <taxon>Bacillales</taxon>
        <taxon>Paenibacillaceae</taxon>
        <taxon>Paenibacillus</taxon>
    </lineage>
</organism>
<protein>
    <submittedName>
        <fullName evidence="1">Uncharacterized protein</fullName>
    </submittedName>
</protein>
<dbReference type="OrthoDB" id="9953555at2"/>
<accession>A0A7X3CLT5</accession>
<evidence type="ECO:0000313" key="2">
    <source>
        <dbReference type="Proteomes" id="UP000447876"/>
    </source>
</evidence>
<dbReference type="RefSeq" id="WP_155610333.1">
    <property type="nucleotide sequence ID" value="NZ_WNZW01000002.1"/>
</dbReference>
<dbReference type="EMBL" id="WNZW01000002">
    <property type="protein sequence ID" value="MUG44938.1"/>
    <property type="molecule type" value="Genomic_DNA"/>
</dbReference>
<dbReference type="Proteomes" id="UP000447876">
    <property type="component" value="Unassembled WGS sequence"/>
</dbReference>
<sequence>MDEQQVLLMISEATKPLQERIQLLESDLAMTKKHVTQAVELMGANFSMELDRVLNDYKEAFREASLSVIQDNIG</sequence>
<evidence type="ECO:0000313" key="1">
    <source>
        <dbReference type="EMBL" id="MUG44938.1"/>
    </source>
</evidence>
<reference evidence="1 2" key="1">
    <citation type="submission" date="2019-11" db="EMBL/GenBank/DDBJ databases">
        <title>Draft genome sequences of five Paenibacillus species of dairy origin.</title>
        <authorList>
            <person name="Olajide A.M."/>
            <person name="Chen S."/>
            <person name="Lapointe G."/>
        </authorList>
    </citation>
    <scope>NUCLEOTIDE SEQUENCE [LARGE SCALE GENOMIC DNA]</scope>
    <source>
        <strain evidence="1 2">12CR55</strain>
    </source>
</reference>
<name>A0A7X3CLT5_9BACL</name>
<gene>
    <name evidence="1" type="ORF">GNP95_07995</name>
</gene>